<comment type="caution">
    <text evidence="1">The sequence shown here is derived from an EMBL/GenBank/DDBJ whole genome shotgun (WGS) entry which is preliminary data.</text>
</comment>
<reference evidence="1" key="1">
    <citation type="journal article" date="2015" name="Nature">
        <title>Complex archaea that bridge the gap between prokaryotes and eukaryotes.</title>
        <authorList>
            <person name="Spang A."/>
            <person name="Saw J.H."/>
            <person name="Jorgensen S.L."/>
            <person name="Zaremba-Niedzwiedzka K."/>
            <person name="Martijn J."/>
            <person name="Lind A.E."/>
            <person name="van Eijk R."/>
            <person name="Schleper C."/>
            <person name="Guy L."/>
            <person name="Ettema T.J."/>
        </authorList>
    </citation>
    <scope>NUCLEOTIDE SEQUENCE</scope>
</reference>
<feature type="non-terminal residue" evidence="1">
    <location>
        <position position="306"/>
    </location>
</feature>
<accession>A0A0F8W5B8</accession>
<name>A0A0F8W5B8_9ZZZZ</name>
<sequence length="306" mass="35365">MAIWIIGTYIHDEFETFPYLFFNAMRGSGKSRMLRLIAELSHNGELLGSMSEAALFRTAKGRTLCIDEFEKVGSQEKQGLRELLNAAYKKGSKIKRMKKMKEGYEVEEFEVYSSIVMANIWGMEEVLSDRCITIIIEKSGRPEITKLIENFSNDSQIKKIKNDINDVVCSLCSIISIRKIEKEWNSYILDKYYTTLHTYTTQTTLDIHTTLNQDKISLFNKMDDAGIDGRNLELSFPIFMIANLLNSFDPILKTLKDIMIEKKLEDITESKDVQVFDFVSRQELLKNYVSMIKLTNQFRDFLGLEG</sequence>
<gene>
    <name evidence="1" type="ORF">LCGC14_3111300</name>
</gene>
<evidence type="ECO:0000313" key="1">
    <source>
        <dbReference type="EMBL" id="KKK51803.1"/>
    </source>
</evidence>
<evidence type="ECO:0008006" key="2">
    <source>
        <dbReference type="Google" id="ProtNLM"/>
    </source>
</evidence>
<dbReference type="InterPro" id="IPR027417">
    <property type="entry name" value="P-loop_NTPase"/>
</dbReference>
<protein>
    <recommendedName>
        <fullName evidence="2">DUF3631 domain-containing protein</fullName>
    </recommendedName>
</protein>
<dbReference type="AlphaFoldDB" id="A0A0F8W5B8"/>
<proteinExistence type="predicted"/>
<dbReference type="EMBL" id="LAZR01067330">
    <property type="protein sequence ID" value="KKK51803.1"/>
    <property type="molecule type" value="Genomic_DNA"/>
</dbReference>
<dbReference type="SUPFAM" id="SSF52540">
    <property type="entry name" value="P-loop containing nucleoside triphosphate hydrolases"/>
    <property type="match status" value="1"/>
</dbReference>
<organism evidence="1">
    <name type="scientific">marine sediment metagenome</name>
    <dbReference type="NCBI Taxonomy" id="412755"/>
    <lineage>
        <taxon>unclassified sequences</taxon>
        <taxon>metagenomes</taxon>
        <taxon>ecological metagenomes</taxon>
    </lineage>
</organism>